<gene>
    <name evidence="2" type="ORF">BDW42DRAFT_88722</name>
</gene>
<dbReference type="Proteomes" id="UP000235023">
    <property type="component" value="Unassembled WGS sequence"/>
</dbReference>
<proteinExistence type="predicted"/>
<dbReference type="AlphaFoldDB" id="A0A2J5HXB2"/>
<reference evidence="3" key="1">
    <citation type="submission" date="2017-12" db="EMBL/GenBank/DDBJ databases">
        <authorList>
            <consortium name="DOE Joint Genome Institute"/>
            <person name="Mondo S.J."/>
            <person name="Kjaerbolling I."/>
            <person name="Vesth T.C."/>
            <person name="Frisvad J.C."/>
            <person name="Nybo J.L."/>
            <person name="Theobald S."/>
            <person name="Kuo A."/>
            <person name="Bowyer P."/>
            <person name="Matsuda Y."/>
            <person name="Lyhne E.K."/>
            <person name="Kogle M.E."/>
            <person name="Clum A."/>
            <person name="Lipzen A."/>
            <person name="Salamov A."/>
            <person name="Ngan C.Y."/>
            <person name="Daum C."/>
            <person name="Chiniquy J."/>
            <person name="Barry K."/>
            <person name="LaButti K."/>
            <person name="Haridas S."/>
            <person name="Simmons B.A."/>
            <person name="Magnuson J.K."/>
            <person name="Mortensen U.H."/>
            <person name="Larsen T.O."/>
            <person name="Grigoriev I.V."/>
            <person name="Baker S.E."/>
            <person name="Andersen M.R."/>
            <person name="Nordberg H.P."/>
            <person name="Cantor M.N."/>
            <person name="Hua S.X."/>
        </authorList>
    </citation>
    <scope>NUCLEOTIDE SEQUENCE [LARGE SCALE GENOMIC DNA]</scope>
    <source>
        <strain evidence="3">IBT 19404</strain>
    </source>
</reference>
<organism evidence="2 3">
    <name type="scientific">Aspergillus taichungensis</name>
    <dbReference type="NCBI Taxonomy" id="482145"/>
    <lineage>
        <taxon>Eukaryota</taxon>
        <taxon>Fungi</taxon>
        <taxon>Dikarya</taxon>
        <taxon>Ascomycota</taxon>
        <taxon>Pezizomycotina</taxon>
        <taxon>Eurotiomycetes</taxon>
        <taxon>Eurotiomycetidae</taxon>
        <taxon>Eurotiales</taxon>
        <taxon>Aspergillaceae</taxon>
        <taxon>Aspergillus</taxon>
        <taxon>Aspergillus subgen. Circumdati</taxon>
    </lineage>
</organism>
<dbReference type="EMBL" id="KZ559532">
    <property type="protein sequence ID" value="PLN81897.1"/>
    <property type="molecule type" value="Genomic_DNA"/>
</dbReference>
<keyword evidence="3" id="KW-1185">Reference proteome</keyword>
<evidence type="ECO:0000313" key="2">
    <source>
        <dbReference type="EMBL" id="PLN81897.1"/>
    </source>
</evidence>
<protein>
    <submittedName>
        <fullName evidence="2">Uncharacterized protein</fullName>
    </submittedName>
</protein>
<name>A0A2J5HXB2_9EURO</name>
<evidence type="ECO:0000313" key="3">
    <source>
        <dbReference type="Proteomes" id="UP000235023"/>
    </source>
</evidence>
<evidence type="ECO:0000256" key="1">
    <source>
        <dbReference type="SAM" id="MobiDB-lite"/>
    </source>
</evidence>
<sequence>MNRKATWQIQPAPHLHNIVNDVGLVKPVAALLPQISHRRALVQRTRPSQAHPITPRQRTLGPPTIPMAPSTRLSASSPTCIRVSVLLVRHHPIPRPA</sequence>
<accession>A0A2J5HXB2</accession>
<feature type="region of interest" description="Disordered" evidence="1">
    <location>
        <begin position="42"/>
        <end position="74"/>
    </location>
</feature>